<feature type="signal peptide" evidence="2">
    <location>
        <begin position="1"/>
        <end position="25"/>
    </location>
</feature>
<dbReference type="Proteomes" id="UP000270343">
    <property type="component" value="Unassembled WGS sequence"/>
</dbReference>
<dbReference type="AlphaFoldDB" id="A0A3B0BAK5"/>
<evidence type="ECO:0000313" key="4">
    <source>
        <dbReference type="Proteomes" id="UP000270343"/>
    </source>
</evidence>
<accession>A0A3B0BAK5</accession>
<protein>
    <submittedName>
        <fullName evidence="3">ATP-binding protein</fullName>
    </submittedName>
</protein>
<gene>
    <name evidence="3" type="ORF">D7231_23375</name>
</gene>
<keyword evidence="3" id="KW-0067">ATP-binding</keyword>
<dbReference type="GO" id="GO:0005524">
    <property type="term" value="F:ATP binding"/>
    <property type="evidence" value="ECO:0007669"/>
    <property type="project" value="UniProtKB-KW"/>
</dbReference>
<proteinExistence type="predicted"/>
<evidence type="ECO:0000256" key="2">
    <source>
        <dbReference type="SAM" id="SignalP"/>
    </source>
</evidence>
<dbReference type="OrthoDB" id="4338163at2"/>
<evidence type="ECO:0000256" key="1">
    <source>
        <dbReference type="SAM" id="MobiDB-lite"/>
    </source>
</evidence>
<reference evidence="3 4" key="1">
    <citation type="journal article" date="2015" name="Antonie Van Leeuwenhoek">
        <title>Streptomyces klenkii sp. nov., isolated from deep marine sediment.</title>
        <authorList>
            <person name="Veyisoglu A."/>
            <person name="Sahin N."/>
        </authorList>
    </citation>
    <scope>NUCLEOTIDE SEQUENCE [LARGE SCALE GENOMIC DNA]</scope>
    <source>
        <strain evidence="3 4">KCTC 29202</strain>
    </source>
</reference>
<feature type="chain" id="PRO_5017261535" evidence="2">
    <location>
        <begin position="26"/>
        <end position="136"/>
    </location>
</feature>
<keyword evidence="2" id="KW-0732">Signal</keyword>
<keyword evidence="4" id="KW-1185">Reference proteome</keyword>
<sequence length="136" mass="12769">MRRAIATAALAAAALTLGSAAASHAAERPKPPDLGELAAVDPGNLGDSVAGVTQKATVLAGASGAELVKQAVPAAGKAAGAAVKNTTDPLQRTIGTAAGAAGRSVGDTMSASAPQGRSAPGPHPAGPLPIAGLPTG</sequence>
<name>A0A3B0BAK5_9ACTN</name>
<comment type="caution">
    <text evidence="3">The sequence shown here is derived from an EMBL/GenBank/DDBJ whole genome shotgun (WGS) entry which is preliminary data.</text>
</comment>
<evidence type="ECO:0000313" key="3">
    <source>
        <dbReference type="EMBL" id="RKN69982.1"/>
    </source>
</evidence>
<keyword evidence="3" id="KW-0547">Nucleotide-binding</keyword>
<feature type="region of interest" description="Disordered" evidence="1">
    <location>
        <begin position="95"/>
        <end position="136"/>
    </location>
</feature>
<organism evidence="3 4">
    <name type="scientific">Streptomyces klenkii</name>
    <dbReference type="NCBI Taxonomy" id="1420899"/>
    <lineage>
        <taxon>Bacteria</taxon>
        <taxon>Bacillati</taxon>
        <taxon>Actinomycetota</taxon>
        <taxon>Actinomycetes</taxon>
        <taxon>Kitasatosporales</taxon>
        <taxon>Streptomycetaceae</taxon>
        <taxon>Streptomyces</taxon>
    </lineage>
</organism>
<dbReference type="RefSeq" id="WP_120757462.1">
    <property type="nucleotide sequence ID" value="NZ_JBFADQ010000001.1"/>
</dbReference>
<dbReference type="EMBL" id="RBAM01000009">
    <property type="protein sequence ID" value="RKN69982.1"/>
    <property type="molecule type" value="Genomic_DNA"/>
</dbReference>